<feature type="domain" description="PAS" evidence="6">
    <location>
        <begin position="306"/>
        <end position="400"/>
    </location>
</feature>
<evidence type="ECO:0000256" key="1">
    <source>
        <dbReference type="ARBA" id="ARBA00022543"/>
    </source>
</evidence>
<protein>
    <submittedName>
        <fullName evidence="8">Putative LOV domain-containing protein</fullName>
    </submittedName>
</protein>
<dbReference type="SUPFAM" id="SSF52266">
    <property type="entry name" value="SGNH hydrolase"/>
    <property type="match status" value="1"/>
</dbReference>
<evidence type="ECO:0000313" key="8">
    <source>
        <dbReference type="EMBL" id="AML79330.1"/>
    </source>
</evidence>
<dbReference type="PANTHER" id="PTHR47429:SF8">
    <property type="entry name" value="PHOTOTROPIN-1-LIKE"/>
    <property type="match status" value="1"/>
</dbReference>
<keyword evidence="3" id="KW-0285">Flavoprotein</keyword>
<dbReference type="SUPFAM" id="SSF55785">
    <property type="entry name" value="PYP-like sensor domain (PAS domain)"/>
    <property type="match status" value="1"/>
</dbReference>
<sequence>MLHSTFAREARESGVAGRPRTRVLFLGDSITEAMRGTQFGEAYDELAKRRAVFDAAFPLQDAKAFGISGDRTQNLLYRIQNGELEFRHPPQVVVVCVGTNNIGRDGDGASDTFLGIRAVVLEVLRRLNGTRVLLTGVLPRGPAKGSSMPSMPPAPGETVLYARQEGTATDQGGINEKYGQPGIHSGVIDDVNARLRAFATSSGDLVSYVDCQKIFLQEDGKGIVPNLMRDALHPTASGMKVWFKTLLPAVDTLLTKPLPSLAQLPNTSNDGSATNHGSLDSIDGGVRSALAQLSLWSPHALCVCDMTKPEHPIVFANSQFFVQTGYQPDEVLGNNCRFLQGRGTDQADVKRMSDAIREGCEFEGRIINYTKSGVPMVNNLILTPLRDSAGNVTAFLGIQRLQPVESMPISKISQLNARM</sequence>
<dbReference type="EMBL" id="KU701785">
    <property type="protein sequence ID" value="AML79330.1"/>
    <property type="molecule type" value="mRNA"/>
</dbReference>
<feature type="domain" description="SGNH hydrolase-type esterase" evidence="7">
    <location>
        <begin position="25"/>
        <end position="240"/>
    </location>
</feature>
<keyword evidence="1" id="KW-0600">Photoreceptor protein</keyword>
<evidence type="ECO:0000259" key="6">
    <source>
        <dbReference type="Pfam" id="PF13426"/>
    </source>
</evidence>
<organism evidence="8">
    <name type="scientific">Dolichomastix tenuilepis</name>
    <dbReference type="NCBI Taxonomy" id="195969"/>
    <lineage>
        <taxon>Eukaryota</taxon>
        <taxon>Viridiplantae</taxon>
        <taxon>Chlorophyta</taxon>
        <taxon>Mamiellophyceae</taxon>
        <taxon>Dolichomastigales</taxon>
        <taxon>Dolichomastigaceae</taxon>
        <taxon>Dolichomastix</taxon>
    </lineage>
</organism>
<evidence type="ECO:0000256" key="5">
    <source>
        <dbReference type="ARBA" id="ARBA00022991"/>
    </source>
</evidence>
<dbReference type="PANTHER" id="PTHR47429">
    <property type="entry name" value="PROTEIN TWIN LOV 1"/>
    <property type="match status" value="1"/>
</dbReference>
<evidence type="ECO:0000259" key="7">
    <source>
        <dbReference type="Pfam" id="PF13472"/>
    </source>
</evidence>
<dbReference type="InterPro" id="IPR035965">
    <property type="entry name" value="PAS-like_dom_sf"/>
</dbReference>
<dbReference type="Gene3D" id="3.40.50.1110">
    <property type="entry name" value="SGNH hydrolase"/>
    <property type="match status" value="1"/>
</dbReference>
<proteinExistence type="evidence at transcript level"/>
<dbReference type="InterPro" id="IPR000014">
    <property type="entry name" value="PAS"/>
</dbReference>
<accession>A0A126X4H5</accession>
<evidence type="ECO:0000256" key="2">
    <source>
        <dbReference type="ARBA" id="ARBA00022606"/>
    </source>
</evidence>
<keyword evidence="4" id="KW-0288">FMN</keyword>
<evidence type="ECO:0000256" key="4">
    <source>
        <dbReference type="ARBA" id="ARBA00022643"/>
    </source>
</evidence>
<keyword evidence="5" id="KW-0157">Chromophore</keyword>
<reference evidence="8" key="1">
    <citation type="journal article" date="2016" name="Proc. Natl. Acad. Sci. U.S.A.">
        <title>Functional and topological diversity of LOV domain photoreceptors.</title>
        <authorList>
            <person name="Glantz S.T."/>
            <person name="Carpenter E.J."/>
            <person name="Melkonian M."/>
            <person name="Gardner K.H."/>
            <person name="Boyden E.S."/>
            <person name="Wong G.K."/>
            <person name="Chow B.Y."/>
        </authorList>
    </citation>
    <scope>NUCLEOTIDE SEQUENCE</scope>
    <source>
        <strain evidence="8">XOAL_2041268</strain>
    </source>
</reference>
<dbReference type="CDD" id="cd00130">
    <property type="entry name" value="PAS"/>
    <property type="match status" value="1"/>
</dbReference>
<dbReference type="NCBIfam" id="TIGR00229">
    <property type="entry name" value="sensory_box"/>
    <property type="match status" value="1"/>
</dbReference>
<keyword evidence="2" id="KW-0716">Sensory transduction</keyword>
<keyword evidence="1" id="KW-0675">Receptor</keyword>
<dbReference type="Pfam" id="PF13426">
    <property type="entry name" value="PAS_9"/>
    <property type="match status" value="1"/>
</dbReference>
<dbReference type="Pfam" id="PF13472">
    <property type="entry name" value="Lipase_GDSL_2"/>
    <property type="match status" value="1"/>
</dbReference>
<dbReference type="GO" id="GO:0009881">
    <property type="term" value="F:photoreceptor activity"/>
    <property type="evidence" value="ECO:0007669"/>
    <property type="project" value="UniProtKB-KW"/>
</dbReference>
<evidence type="ECO:0000256" key="3">
    <source>
        <dbReference type="ARBA" id="ARBA00022630"/>
    </source>
</evidence>
<dbReference type="InterPro" id="IPR013830">
    <property type="entry name" value="SGNH_hydro"/>
</dbReference>
<name>A0A126X4H5_9CHLO</name>
<dbReference type="InterPro" id="IPR036514">
    <property type="entry name" value="SGNH_hydro_sf"/>
</dbReference>
<dbReference type="Gene3D" id="3.30.450.20">
    <property type="entry name" value="PAS domain"/>
    <property type="match status" value="1"/>
</dbReference>
<dbReference type="GO" id="GO:0005634">
    <property type="term" value="C:nucleus"/>
    <property type="evidence" value="ECO:0007669"/>
    <property type="project" value="TreeGrafter"/>
</dbReference>
<dbReference type="AlphaFoldDB" id="A0A126X4H5"/>